<feature type="transmembrane region" description="Helical" evidence="1">
    <location>
        <begin position="12"/>
        <end position="29"/>
    </location>
</feature>
<keyword evidence="1" id="KW-0472">Membrane</keyword>
<dbReference type="AlphaFoldDB" id="A0A6C0IIP2"/>
<dbReference type="EMBL" id="MN740165">
    <property type="protein sequence ID" value="QHT91403.1"/>
    <property type="molecule type" value="Genomic_DNA"/>
</dbReference>
<protein>
    <submittedName>
        <fullName evidence="2">Uncharacterized protein</fullName>
    </submittedName>
</protein>
<evidence type="ECO:0000256" key="1">
    <source>
        <dbReference type="SAM" id="Phobius"/>
    </source>
</evidence>
<name>A0A6C0IIP2_9ZZZZ</name>
<keyword evidence="1" id="KW-0812">Transmembrane</keyword>
<reference evidence="2" key="1">
    <citation type="journal article" date="2020" name="Nature">
        <title>Giant virus diversity and host interactions through global metagenomics.</title>
        <authorList>
            <person name="Schulz F."/>
            <person name="Roux S."/>
            <person name="Paez-Espino D."/>
            <person name="Jungbluth S."/>
            <person name="Walsh D.A."/>
            <person name="Denef V.J."/>
            <person name="McMahon K.D."/>
            <person name="Konstantinidis K.T."/>
            <person name="Eloe-Fadrosh E.A."/>
            <person name="Kyrpides N.C."/>
            <person name="Woyke T."/>
        </authorList>
    </citation>
    <scope>NUCLEOTIDE SEQUENCE</scope>
    <source>
        <strain evidence="2">GVMAG-M-3300023184-77</strain>
    </source>
</reference>
<organism evidence="2">
    <name type="scientific">viral metagenome</name>
    <dbReference type="NCBI Taxonomy" id="1070528"/>
    <lineage>
        <taxon>unclassified sequences</taxon>
        <taxon>metagenomes</taxon>
        <taxon>organismal metagenomes</taxon>
    </lineage>
</organism>
<keyword evidence="1" id="KW-1133">Transmembrane helix</keyword>
<evidence type="ECO:0000313" key="2">
    <source>
        <dbReference type="EMBL" id="QHT91403.1"/>
    </source>
</evidence>
<proteinExistence type="predicted"/>
<sequence>MDTVTNPNVKYIYIVIIICIILFIILYFIQMPSTSLNVEKKGPYNLYEPEGRKLFTNNNLFKTNTSVSFQGFFYLEGLQKTGIVRNCKPTDASGSCADSDTGRFNICDCSGTDCSRCKHNEYVSLLDINGETTVLEILPSPDAGRQNKAYTQLTIKTQATDNLNIETFVLPPLPFQKWIMVTINRDGRRFDIYYNDTMVLSKLASAPLYTGAVSSDILVGSKDLSGSCGFFTIYQSSQTATDISRQYNSFTSTRDSPLFDIAPPTMDWKNLSVSTMSLDTVAPAKASIPSFGLSSLCVGSDCIGSPTNPPAKPYYEWRSSYA</sequence>
<accession>A0A6C0IIP2</accession>